<evidence type="ECO:0000313" key="2">
    <source>
        <dbReference type="Proteomes" id="UP000540989"/>
    </source>
</evidence>
<proteinExistence type="predicted"/>
<organism evidence="1 2">
    <name type="scientific">Granulicella aggregans</name>
    <dbReference type="NCBI Taxonomy" id="474949"/>
    <lineage>
        <taxon>Bacteria</taxon>
        <taxon>Pseudomonadati</taxon>
        <taxon>Acidobacteriota</taxon>
        <taxon>Terriglobia</taxon>
        <taxon>Terriglobales</taxon>
        <taxon>Acidobacteriaceae</taxon>
        <taxon>Granulicella</taxon>
    </lineage>
</organism>
<comment type="caution">
    <text evidence="1">The sequence shown here is derived from an EMBL/GenBank/DDBJ whole genome shotgun (WGS) entry which is preliminary data.</text>
</comment>
<name>A0A7W8E2K2_9BACT</name>
<dbReference type="Pfam" id="PF02643">
    <property type="entry name" value="DUF192"/>
    <property type="match status" value="1"/>
</dbReference>
<dbReference type="Proteomes" id="UP000540989">
    <property type="component" value="Unassembled WGS sequence"/>
</dbReference>
<evidence type="ECO:0008006" key="3">
    <source>
        <dbReference type="Google" id="ProtNLM"/>
    </source>
</evidence>
<dbReference type="InterPro" id="IPR038695">
    <property type="entry name" value="Saro_0823-like_sf"/>
</dbReference>
<dbReference type="Gene3D" id="2.60.120.1140">
    <property type="entry name" value="Protein of unknown function DUF192"/>
    <property type="match status" value="1"/>
</dbReference>
<keyword evidence="2" id="KW-1185">Reference proteome</keyword>
<protein>
    <recommendedName>
        <fullName evidence="3">DUF192 domain-containing protein</fullName>
    </recommendedName>
</protein>
<dbReference type="RefSeq" id="WP_184213948.1">
    <property type="nucleotide sequence ID" value="NZ_JACHIP010000001.1"/>
</dbReference>
<gene>
    <name evidence="1" type="ORF">HDF16_000953</name>
</gene>
<dbReference type="AlphaFoldDB" id="A0A7W8E2K2"/>
<dbReference type="EMBL" id="JACHIP010000001">
    <property type="protein sequence ID" value="MBB5056284.1"/>
    <property type="molecule type" value="Genomic_DNA"/>
</dbReference>
<sequence>MRSIRVVNRTRSTTVGDKIELADTSLTRMWGLLGRSSLDAGGGLWIAPSSGVHTMGMKFPIDVVGLDRNKRVVKLWHSLVPYRITSVSLKISSVIELTSGEILRAGIELGDELAVVDASS</sequence>
<evidence type="ECO:0000313" key="1">
    <source>
        <dbReference type="EMBL" id="MBB5056284.1"/>
    </source>
</evidence>
<dbReference type="InterPro" id="IPR003795">
    <property type="entry name" value="DUF192"/>
</dbReference>
<accession>A0A7W8E2K2</accession>
<reference evidence="1 2" key="1">
    <citation type="submission" date="2020-08" db="EMBL/GenBank/DDBJ databases">
        <title>Genomic Encyclopedia of Type Strains, Phase IV (KMG-V): Genome sequencing to study the core and pangenomes of soil and plant-associated prokaryotes.</title>
        <authorList>
            <person name="Whitman W."/>
        </authorList>
    </citation>
    <scope>NUCLEOTIDE SEQUENCE [LARGE SCALE GENOMIC DNA]</scope>
    <source>
        <strain evidence="1 2">M8UP14</strain>
    </source>
</reference>